<feature type="compositionally biased region" description="Polar residues" evidence="2">
    <location>
        <begin position="10"/>
        <end position="48"/>
    </location>
</feature>
<accession>A0A9N9KSM7</accession>
<evidence type="ECO:0000256" key="1">
    <source>
        <dbReference type="ARBA" id="ARBA00010954"/>
    </source>
</evidence>
<comment type="caution">
    <text evidence="3">The sequence shown here is derived from an EMBL/GenBank/DDBJ whole genome shotgun (WGS) entry which is preliminary data.</text>
</comment>
<keyword evidence="4" id="KW-1185">Reference proteome</keyword>
<dbReference type="GO" id="GO:0010737">
    <property type="term" value="P:protein kinase A signaling"/>
    <property type="evidence" value="ECO:0007669"/>
    <property type="project" value="TreeGrafter"/>
</dbReference>
<comment type="similarity">
    <text evidence="1">Belongs to the TCP11 family.</text>
</comment>
<dbReference type="Pfam" id="PF05794">
    <property type="entry name" value="Tcp11"/>
    <property type="match status" value="2"/>
</dbReference>
<dbReference type="InterPro" id="IPR008862">
    <property type="entry name" value="Tcp11"/>
</dbReference>
<feature type="compositionally biased region" description="Basic and acidic residues" evidence="2">
    <location>
        <begin position="143"/>
        <end position="155"/>
    </location>
</feature>
<evidence type="ECO:0000313" key="3">
    <source>
        <dbReference type="EMBL" id="CAG8952248.1"/>
    </source>
</evidence>
<organism evidence="3 4">
    <name type="scientific">Hymenoscyphus fraxineus</name>
    <dbReference type="NCBI Taxonomy" id="746836"/>
    <lineage>
        <taxon>Eukaryota</taxon>
        <taxon>Fungi</taxon>
        <taxon>Dikarya</taxon>
        <taxon>Ascomycota</taxon>
        <taxon>Pezizomycotina</taxon>
        <taxon>Leotiomycetes</taxon>
        <taxon>Helotiales</taxon>
        <taxon>Helotiaceae</taxon>
        <taxon>Hymenoscyphus</taxon>
    </lineage>
</organism>
<dbReference type="EMBL" id="CAJVRL010000045">
    <property type="protein sequence ID" value="CAG8952248.1"/>
    <property type="molecule type" value="Genomic_DNA"/>
</dbReference>
<feature type="compositionally biased region" description="Polar residues" evidence="2">
    <location>
        <begin position="97"/>
        <end position="117"/>
    </location>
</feature>
<gene>
    <name evidence="3" type="ORF">HYFRA_00000988</name>
</gene>
<protein>
    <recommendedName>
        <fullName evidence="5">SOK1 protein</fullName>
    </recommendedName>
</protein>
<reference evidence="3" key="1">
    <citation type="submission" date="2021-07" db="EMBL/GenBank/DDBJ databases">
        <authorList>
            <person name="Durling M."/>
        </authorList>
    </citation>
    <scope>NUCLEOTIDE SEQUENCE</scope>
</reference>
<evidence type="ECO:0008006" key="5">
    <source>
        <dbReference type="Google" id="ProtNLM"/>
    </source>
</evidence>
<dbReference type="Proteomes" id="UP000696280">
    <property type="component" value="Unassembled WGS sequence"/>
</dbReference>
<dbReference type="PANTHER" id="PTHR12832">
    <property type="entry name" value="TESTIS-SPECIFIC PROTEIN PBS13 T-COMPLEX 11"/>
    <property type="match status" value="1"/>
</dbReference>
<dbReference type="PANTHER" id="PTHR12832:SF11">
    <property type="entry name" value="LD23868P"/>
    <property type="match status" value="1"/>
</dbReference>
<name>A0A9N9KSM7_9HELO</name>
<dbReference type="OrthoDB" id="276323at2759"/>
<evidence type="ECO:0000313" key="4">
    <source>
        <dbReference type="Proteomes" id="UP000696280"/>
    </source>
</evidence>
<sequence length="688" mass="76984">MEPDSGRGRGNSNSIAPANGRTGISSNNDGTSRDAPQNRSQSPDSNQGEPMATPEEESKRQLDIMGDAVDQSYGIKGQNESNQIFGGSPPRDPRLFPSTTNTEKPSKPNNNLEPPVTKTTLSELDVNKIVHNPRLRHDINFDPDLHFRPNLDGEKGRKKTQKSSQFWDTMREQLLMYLTRREEFEAQIGNDDWSLPSVLNAIRGILETLVPQRDRASVEETFNVELLMQQFRMGVADLVKLATWLSQLLKCHCAPMRDDWVDEMVTQLSNGDRNGDVTLLVAGMQNLLGVLEAMKLDVANHQIRCLRPLLIEDTVHFEQKYFMKKIAMRKLELAESHAWYGRASCLPDVIPLDSSMQSQVPTWNFMKALVALTLPSRGEAIPQTFAFDEDRMVKFRTDMQDLINFEICMFMYRGLETQNRQEARIAREDTPNMSATSSPFFRPASPADNTMLSSPTIPSPHHFTSRTKLPAQERGHFIRTLTGRQIWIPNVEDDMAMSSAGSSPKSSPTSIASDSELHIPTPFYLSVPVSDTSIQARTSLQAILASVTTADKWNTLHPALALEILRLTNTSLTRLPQFESHLAFHISNPSSRYYQEAEQRVLSQLFPVLQKLVTAYTPLTSVQIFDAAVGPKSGPGNSQTQAAGAKAEIDEVATRIAHMGILHWRVWAPLAYLVNPDAEEQTDMNTIS</sequence>
<proteinExistence type="inferred from homology"/>
<evidence type="ECO:0000256" key="2">
    <source>
        <dbReference type="SAM" id="MobiDB-lite"/>
    </source>
</evidence>
<feature type="region of interest" description="Disordered" evidence="2">
    <location>
        <begin position="1"/>
        <end position="117"/>
    </location>
</feature>
<dbReference type="AlphaFoldDB" id="A0A9N9KSM7"/>
<feature type="region of interest" description="Disordered" evidence="2">
    <location>
        <begin position="143"/>
        <end position="164"/>
    </location>
</feature>